<keyword evidence="7 13" id="KW-0418">Kinase</keyword>
<evidence type="ECO:0000256" key="10">
    <source>
        <dbReference type="ARBA" id="ARBA00023136"/>
    </source>
</evidence>
<dbReference type="PANTHER" id="PTHR45528">
    <property type="entry name" value="SENSOR HISTIDINE KINASE CPXA"/>
    <property type="match status" value="1"/>
</dbReference>
<dbReference type="OrthoDB" id="84942at2"/>
<organism evidence="13 14">
    <name type="scientific">Streptococcus pluranimalium</name>
    <dbReference type="NCBI Taxonomy" id="82348"/>
    <lineage>
        <taxon>Bacteria</taxon>
        <taxon>Bacillati</taxon>
        <taxon>Bacillota</taxon>
        <taxon>Bacilli</taxon>
        <taxon>Lactobacillales</taxon>
        <taxon>Streptococcaceae</taxon>
        <taxon>Streptococcus</taxon>
    </lineage>
</organism>
<evidence type="ECO:0000256" key="8">
    <source>
        <dbReference type="ARBA" id="ARBA00022989"/>
    </source>
</evidence>
<dbReference type="PANTHER" id="PTHR45528:SF8">
    <property type="entry name" value="HISTIDINE KINASE"/>
    <property type="match status" value="1"/>
</dbReference>
<dbReference type="Gene3D" id="3.30.565.10">
    <property type="entry name" value="Histidine kinase-like ATPase, C-terminal domain"/>
    <property type="match status" value="1"/>
</dbReference>
<dbReference type="SMART" id="SM00387">
    <property type="entry name" value="HATPase_c"/>
    <property type="match status" value="1"/>
</dbReference>
<feature type="transmembrane region" description="Helical" evidence="11">
    <location>
        <begin position="151"/>
        <end position="173"/>
    </location>
</feature>
<dbReference type="SUPFAM" id="SSF47384">
    <property type="entry name" value="Homodimeric domain of signal transducing histidine kinase"/>
    <property type="match status" value="1"/>
</dbReference>
<dbReference type="Pfam" id="PF02518">
    <property type="entry name" value="HATPase_c"/>
    <property type="match status" value="1"/>
</dbReference>
<evidence type="ECO:0000256" key="1">
    <source>
        <dbReference type="ARBA" id="ARBA00000085"/>
    </source>
</evidence>
<evidence type="ECO:0000256" key="6">
    <source>
        <dbReference type="ARBA" id="ARBA00022692"/>
    </source>
</evidence>
<dbReference type="InterPro" id="IPR036890">
    <property type="entry name" value="HATPase_C_sf"/>
</dbReference>
<evidence type="ECO:0000256" key="7">
    <source>
        <dbReference type="ARBA" id="ARBA00022777"/>
    </source>
</evidence>
<keyword evidence="14" id="KW-1185">Reference proteome</keyword>
<accession>A0A2L0D4U2</accession>
<dbReference type="GeneID" id="98393626"/>
<dbReference type="PROSITE" id="PS50109">
    <property type="entry name" value="HIS_KIN"/>
    <property type="match status" value="1"/>
</dbReference>
<keyword evidence="9" id="KW-0902">Two-component regulatory system</keyword>
<gene>
    <name evidence="13" type="ORF">C0J00_06850</name>
</gene>
<keyword evidence="10 11" id="KW-0472">Membrane</keyword>
<dbReference type="Pfam" id="PF00512">
    <property type="entry name" value="HisKA"/>
    <property type="match status" value="1"/>
</dbReference>
<feature type="domain" description="Histidine kinase" evidence="12">
    <location>
        <begin position="241"/>
        <end position="455"/>
    </location>
</feature>
<feature type="transmembrane region" description="Helical" evidence="11">
    <location>
        <begin position="12"/>
        <end position="40"/>
    </location>
</feature>
<dbReference type="EC" id="2.7.13.3" evidence="3"/>
<evidence type="ECO:0000256" key="5">
    <source>
        <dbReference type="ARBA" id="ARBA00022679"/>
    </source>
</evidence>
<dbReference type="SUPFAM" id="SSF55874">
    <property type="entry name" value="ATPase domain of HSP90 chaperone/DNA topoisomerase II/histidine kinase"/>
    <property type="match status" value="1"/>
</dbReference>
<dbReference type="SMART" id="SM00388">
    <property type="entry name" value="HisKA"/>
    <property type="match status" value="1"/>
</dbReference>
<dbReference type="Proteomes" id="UP000238956">
    <property type="component" value="Chromosome"/>
</dbReference>
<dbReference type="InterPro" id="IPR003594">
    <property type="entry name" value="HATPase_dom"/>
</dbReference>
<dbReference type="EMBL" id="CP025536">
    <property type="protein sequence ID" value="AUW96848.1"/>
    <property type="molecule type" value="Genomic_DNA"/>
</dbReference>
<evidence type="ECO:0000313" key="14">
    <source>
        <dbReference type="Proteomes" id="UP000238956"/>
    </source>
</evidence>
<reference evidence="13 14" key="1">
    <citation type="submission" date="2017-12" db="EMBL/GenBank/DDBJ databases">
        <authorList>
            <person name="Hurst M.R.H."/>
        </authorList>
    </citation>
    <scope>NUCLEOTIDE SEQUENCE [LARGE SCALE GENOMIC DNA]</scope>
    <source>
        <strain evidence="13 14">TH11417</strain>
    </source>
</reference>
<dbReference type="CDD" id="cd00082">
    <property type="entry name" value="HisKA"/>
    <property type="match status" value="1"/>
</dbReference>
<comment type="catalytic activity">
    <reaction evidence="1">
        <text>ATP + protein L-histidine = ADP + protein N-phospho-L-histidine.</text>
        <dbReference type="EC" id="2.7.13.3"/>
    </reaction>
</comment>
<comment type="subcellular location">
    <subcellularLocation>
        <location evidence="2">Membrane</location>
        <topology evidence="2">Multi-pass membrane protein</topology>
    </subcellularLocation>
</comment>
<dbReference type="InterPro" id="IPR008358">
    <property type="entry name" value="Sig_transdc_His_kin/Pase_MprB"/>
</dbReference>
<dbReference type="Gene3D" id="6.10.340.10">
    <property type="match status" value="1"/>
</dbReference>
<evidence type="ECO:0000256" key="3">
    <source>
        <dbReference type="ARBA" id="ARBA00012438"/>
    </source>
</evidence>
<dbReference type="KEGG" id="splr:C0J00_06850"/>
<keyword evidence="8 11" id="KW-1133">Transmembrane helix</keyword>
<dbReference type="Gene3D" id="1.10.287.130">
    <property type="match status" value="1"/>
</dbReference>
<protein>
    <recommendedName>
        <fullName evidence="3">histidine kinase</fullName>
        <ecNumber evidence="3">2.7.13.3</ecNumber>
    </recommendedName>
</protein>
<dbReference type="InterPro" id="IPR036097">
    <property type="entry name" value="HisK_dim/P_sf"/>
</dbReference>
<sequence>MALNKKGQTLKVIFLKYLGSVGIGLVIAIGVSLLSFITFYQTGLIIPANETENQIIDNKTAILHQKKFDDSLIPDKASYIYLNLDGEILQSNMTKENEIKAIHFHNREEISTPKSSFIEYKRPDGYIIINYQLEPHYSINWMNDYFPKINFLFASLLIVFCFISTFLVTLFWAKYMTKQLIPMMEASQKIAQQNLDIEISFSKIREFNDVLNSIDNMKRALSLSLKENWLQEEEKRNQISALTHDLKTPTAIVKGNAELLSETDLTEEQSEYVSFIIKNMNRISEYTKTLMTVNQSIKELDFSLEKVSMTDFIERVRLIASEIVEINERLLKEDIDVGNNILLINLVLFERAFQNLLNNAIQYSPDNAPIEIMIETATNKLYLSVIDQGSGFSLEDLAHGVQQFYRGDKSRHSSDNYGLGLYIAFQIMTFHSGELILENNLAKDGAKVTLVFPLL</sequence>
<evidence type="ECO:0000256" key="4">
    <source>
        <dbReference type="ARBA" id="ARBA00022553"/>
    </source>
</evidence>
<keyword evidence="5" id="KW-0808">Transferase</keyword>
<evidence type="ECO:0000259" key="12">
    <source>
        <dbReference type="PROSITE" id="PS50109"/>
    </source>
</evidence>
<evidence type="ECO:0000256" key="2">
    <source>
        <dbReference type="ARBA" id="ARBA00004141"/>
    </source>
</evidence>
<evidence type="ECO:0000313" key="13">
    <source>
        <dbReference type="EMBL" id="AUW96848.1"/>
    </source>
</evidence>
<proteinExistence type="predicted"/>
<dbReference type="RefSeq" id="WP_104968170.1">
    <property type="nucleotide sequence ID" value="NZ_CP025536.1"/>
</dbReference>
<evidence type="ECO:0000256" key="11">
    <source>
        <dbReference type="SAM" id="Phobius"/>
    </source>
</evidence>
<keyword evidence="6 11" id="KW-0812">Transmembrane</keyword>
<name>A0A2L0D4U2_9STRE</name>
<dbReference type="InterPro" id="IPR003661">
    <property type="entry name" value="HisK_dim/P_dom"/>
</dbReference>
<dbReference type="AlphaFoldDB" id="A0A2L0D4U2"/>
<keyword evidence="4" id="KW-0597">Phosphoprotein</keyword>
<dbReference type="GO" id="GO:0000155">
    <property type="term" value="F:phosphorelay sensor kinase activity"/>
    <property type="evidence" value="ECO:0007669"/>
    <property type="project" value="InterPro"/>
</dbReference>
<dbReference type="PRINTS" id="PR01780">
    <property type="entry name" value="LANTIREGPROT"/>
</dbReference>
<reference evidence="13 14" key="2">
    <citation type="submission" date="2018-02" db="EMBL/GenBank/DDBJ databases">
        <title>Whole genome sequencing analysis of Streptococcus pluranimalium isolated from cattle infected mastitis in China.</title>
        <authorList>
            <person name="Zhang J.-R."/>
            <person name="Hu G.-Z."/>
        </authorList>
    </citation>
    <scope>NUCLEOTIDE SEQUENCE [LARGE SCALE GENOMIC DNA]</scope>
    <source>
        <strain evidence="13 14">TH11417</strain>
    </source>
</reference>
<dbReference type="GO" id="GO:0005886">
    <property type="term" value="C:plasma membrane"/>
    <property type="evidence" value="ECO:0007669"/>
    <property type="project" value="TreeGrafter"/>
</dbReference>
<dbReference type="InterPro" id="IPR050398">
    <property type="entry name" value="HssS/ArlS-like"/>
</dbReference>
<dbReference type="InterPro" id="IPR005467">
    <property type="entry name" value="His_kinase_dom"/>
</dbReference>
<evidence type="ECO:0000256" key="9">
    <source>
        <dbReference type="ARBA" id="ARBA00023012"/>
    </source>
</evidence>